<dbReference type="EC" id="2.4.1.-" evidence="5"/>
<protein>
    <submittedName>
        <fullName evidence="5">Beta-monoglucosyldiacylglycerol synthase</fullName>
        <ecNumber evidence="5">2.4.1.-</ecNumber>
    </submittedName>
</protein>
<dbReference type="PANTHER" id="PTHR43630">
    <property type="entry name" value="POLY-BETA-1,6-N-ACETYL-D-GLUCOSAMINE SYNTHASE"/>
    <property type="match status" value="1"/>
</dbReference>
<keyword evidence="4" id="KW-1133">Transmembrane helix</keyword>
<name>A0A075R2Z5_BRELA</name>
<dbReference type="CDD" id="cd06438">
    <property type="entry name" value="EpsO_like"/>
    <property type="match status" value="1"/>
</dbReference>
<comment type="similarity">
    <text evidence="1">Belongs to the glycosyltransferase 2 family.</text>
</comment>
<dbReference type="Proteomes" id="UP000005850">
    <property type="component" value="Chromosome"/>
</dbReference>
<dbReference type="eggNOG" id="COG1215">
    <property type="taxonomic scope" value="Bacteria"/>
</dbReference>
<evidence type="ECO:0000256" key="4">
    <source>
        <dbReference type="SAM" id="Phobius"/>
    </source>
</evidence>
<organism evidence="5 6">
    <name type="scientific">Brevibacillus laterosporus LMG 15441</name>
    <dbReference type="NCBI Taxonomy" id="1042163"/>
    <lineage>
        <taxon>Bacteria</taxon>
        <taxon>Bacillati</taxon>
        <taxon>Bacillota</taxon>
        <taxon>Bacilli</taxon>
        <taxon>Bacillales</taxon>
        <taxon>Paenibacillaceae</taxon>
        <taxon>Brevibacillus</taxon>
    </lineage>
</organism>
<proteinExistence type="inferred from homology"/>
<evidence type="ECO:0000256" key="1">
    <source>
        <dbReference type="ARBA" id="ARBA00006739"/>
    </source>
</evidence>
<gene>
    <name evidence="5" type="ORF">BRLA_c014460</name>
</gene>
<keyword evidence="4" id="KW-0812">Transmembrane</keyword>
<dbReference type="PANTHER" id="PTHR43630:SF1">
    <property type="entry name" value="POLY-BETA-1,6-N-ACETYL-D-GLUCOSAMINE SYNTHASE"/>
    <property type="match status" value="1"/>
</dbReference>
<dbReference type="EMBL" id="CP007806">
    <property type="protein sequence ID" value="AIG25776.1"/>
    <property type="molecule type" value="Genomic_DNA"/>
</dbReference>
<keyword evidence="3 5" id="KW-0808">Transferase</keyword>
<keyword evidence="2 5" id="KW-0328">Glycosyltransferase</keyword>
<dbReference type="STRING" id="1042163.BRLA_c014460"/>
<dbReference type="KEGG" id="blr:BRLA_c014460"/>
<evidence type="ECO:0000256" key="2">
    <source>
        <dbReference type="ARBA" id="ARBA00022676"/>
    </source>
</evidence>
<dbReference type="RefSeq" id="WP_003338168.1">
    <property type="nucleotide sequence ID" value="NZ_CP007806.1"/>
</dbReference>
<evidence type="ECO:0000313" key="6">
    <source>
        <dbReference type="Proteomes" id="UP000005850"/>
    </source>
</evidence>
<evidence type="ECO:0000313" key="5">
    <source>
        <dbReference type="EMBL" id="AIG25776.1"/>
    </source>
</evidence>
<dbReference type="AlphaFoldDB" id="A0A075R2Z5"/>
<dbReference type="GO" id="GO:0016757">
    <property type="term" value="F:glycosyltransferase activity"/>
    <property type="evidence" value="ECO:0007669"/>
    <property type="project" value="UniProtKB-KW"/>
</dbReference>
<dbReference type="SUPFAM" id="SSF53448">
    <property type="entry name" value="Nucleotide-diphospho-sugar transferases"/>
    <property type="match status" value="1"/>
</dbReference>
<dbReference type="Pfam" id="PF13641">
    <property type="entry name" value="Glyco_tranf_2_3"/>
    <property type="match status" value="1"/>
</dbReference>
<accession>A0A075R2Z5</accession>
<dbReference type="InterPro" id="IPR029044">
    <property type="entry name" value="Nucleotide-diphossugar_trans"/>
</dbReference>
<feature type="transmembrane region" description="Helical" evidence="4">
    <location>
        <begin position="302"/>
        <end position="322"/>
    </location>
</feature>
<feature type="transmembrane region" description="Helical" evidence="4">
    <location>
        <begin position="368"/>
        <end position="391"/>
    </location>
</feature>
<dbReference type="HOGENOM" id="CLU_023978_1_1_9"/>
<reference evidence="5 6" key="1">
    <citation type="journal article" date="2011" name="J. Bacteriol.">
        <title>Genome sequence of Brevibacillus laterosporus LMG 15441, a pathogen of invertebrates.</title>
        <authorList>
            <person name="Djukic M."/>
            <person name="Poehlein A."/>
            <person name="Thurmer A."/>
            <person name="Daniel R."/>
        </authorList>
    </citation>
    <scope>NUCLEOTIDE SEQUENCE [LARGE SCALE GENOMIC DNA]</scope>
    <source>
        <strain evidence="5 6">LMG 15441</strain>
    </source>
</reference>
<feature type="transmembrane region" description="Helical" evidence="4">
    <location>
        <begin position="12"/>
        <end position="37"/>
    </location>
</feature>
<keyword evidence="6" id="KW-1185">Reference proteome</keyword>
<dbReference type="Gene3D" id="3.90.550.10">
    <property type="entry name" value="Spore Coat Polysaccharide Biosynthesis Protein SpsA, Chain A"/>
    <property type="match status" value="1"/>
</dbReference>
<keyword evidence="4" id="KW-0472">Membrane</keyword>
<sequence>MVDLKDIIEGLFIGFTTTMGLVSIYQTAISVGGGILLHKKKPVTHKPEKTFAVLIAAHNESAVVAPLIENLKKMDYPREMYDIFVICDNCTDNTAEIVRKHGAYACERFDTSKRGKGYGIEWMLENLWSREKQYDAVVMFDADNLVEKNFLTVMNDRLCKGQQVIQGYLDSKNPFDSWITLSYACTYWFTNRMWQLARHNLGLPNTLGGTGLCIESKLLKDMGWGATSLTEDLEFATRCIERGIYPCWAHETKVFDEKPIDLKSSMKQRLRWMQGHYDVAGRYIGSVVKNGLKARRLGMLDAAFYLFQPMYVLIVTFMSVLFMARLLSFNTFLPTTGFLPDWLIYVTTGIFYLLPVLALYLEKVPLKAYLGLILLPIFFLTWLPIFIYAFFTKNNQEWSHTAHTRAIQIEEMQQ</sequence>
<feature type="transmembrane region" description="Helical" evidence="4">
    <location>
        <begin position="342"/>
        <end position="361"/>
    </location>
</feature>
<evidence type="ECO:0000256" key="3">
    <source>
        <dbReference type="ARBA" id="ARBA00022679"/>
    </source>
</evidence>